<gene>
    <name evidence="3" type="ORF">LAFE_0F13058G</name>
</gene>
<dbReference type="AlphaFoldDB" id="A0A1G4MFP4"/>
<keyword evidence="4" id="KW-1185">Reference proteome</keyword>
<name>A0A1G4MFP4_LACFM</name>
<dbReference type="PANTHER" id="PTHR37783">
    <property type="entry name" value="MEMBRANE PROTEIN, PUTATIVE (AFU_ORTHOLOGUE AFUA_1G04315)-RELATED"/>
    <property type="match status" value="1"/>
</dbReference>
<dbReference type="OrthoDB" id="5553410at2759"/>
<protein>
    <submittedName>
        <fullName evidence="3">LAFE_0F13058g1_1</fullName>
    </submittedName>
</protein>
<feature type="transmembrane region" description="Helical" evidence="1">
    <location>
        <begin position="146"/>
        <end position="167"/>
    </location>
</feature>
<dbReference type="EMBL" id="LT598490">
    <property type="protein sequence ID" value="SCW02732.1"/>
    <property type="molecule type" value="Genomic_DNA"/>
</dbReference>
<feature type="domain" description="DUF2470" evidence="2">
    <location>
        <begin position="7"/>
        <end position="86"/>
    </location>
</feature>
<evidence type="ECO:0000313" key="4">
    <source>
        <dbReference type="Proteomes" id="UP000190831"/>
    </source>
</evidence>
<dbReference type="Pfam" id="PF10615">
    <property type="entry name" value="DUF2470"/>
    <property type="match status" value="1"/>
</dbReference>
<dbReference type="OMA" id="DFLIEWY"/>
<evidence type="ECO:0000313" key="3">
    <source>
        <dbReference type="EMBL" id="SCW02732.1"/>
    </source>
</evidence>
<dbReference type="Gene3D" id="3.20.180.10">
    <property type="entry name" value="PNP-oxidase-like"/>
    <property type="match status" value="1"/>
</dbReference>
<reference evidence="4" key="1">
    <citation type="submission" date="2016-03" db="EMBL/GenBank/DDBJ databases">
        <authorList>
            <person name="Devillers H."/>
        </authorList>
    </citation>
    <scope>NUCLEOTIDE SEQUENCE [LARGE SCALE GENOMIC DNA]</scope>
</reference>
<organism evidence="3 4">
    <name type="scientific">Lachancea fermentati</name>
    <name type="common">Zygosaccharomyces fermentati</name>
    <dbReference type="NCBI Taxonomy" id="4955"/>
    <lineage>
        <taxon>Eukaryota</taxon>
        <taxon>Fungi</taxon>
        <taxon>Dikarya</taxon>
        <taxon>Ascomycota</taxon>
        <taxon>Saccharomycotina</taxon>
        <taxon>Saccharomycetes</taxon>
        <taxon>Saccharomycetales</taxon>
        <taxon>Saccharomycetaceae</taxon>
        <taxon>Lachancea</taxon>
    </lineage>
</organism>
<accession>A0A1G4MFP4</accession>
<dbReference type="Proteomes" id="UP000190831">
    <property type="component" value="Chromosome F"/>
</dbReference>
<keyword evidence="1" id="KW-0472">Membrane</keyword>
<dbReference type="InterPro" id="IPR037119">
    <property type="entry name" value="Haem_oxidase_HugZ-like_sf"/>
</dbReference>
<dbReference type="InterPro" id="IPR019595">
    <property type="entry name" value="DUF2470"/>
</dbReference>
<feature type="transmembrane region" description="Helical" evidence="1">
    <location>
        <begin position="113"/>
        <end position="134"/>
    </location>
</feature>
<evidence type="ECO:0000259" key="2">
    <source>
        <dbReference type="Pfam" id="PF10615"/>
    </source>
</evidence>
<dbReference type="PANTHER" id="PTHR37783:SF1">
    <property type="entry name" value="MEMBRANE PROTEIN, PUTATIVE (AFU_ORTHOLOGUE AFUA_1G04315)-RELATED"/>
    <property type="match status" value="1"/>
</dbReference>
<evidence type="ECO:0000256" key="1">
    <source>
        <dbReference type="SAM" id="Phobius"/>
    </source>
</evidence>
<proteinExistence type="predicted"/>
<keyword evidence="1" id="KW-0812">Transmembrane</keyword>
<sequence>MSESPAEGIIAHMNKDHKLALEDYLFVYGNVPITDKIAHVRMLAIELDHMVLQFNHFDVEFEIEKTILFEPPLADWKEARERLVGMAKDAAAKRGFSHIQINEMSYPNSIGEYLLIFFVMMPPVCYFNRSLLQWVPVVGAWLDNDALLLTVFVATVVCHFAECILLLKPKLDFYRVPTDFLIEWYLFGLLEGYPAVKRLNQLVKEKTL</sequence>
<keyword evidence="1" id="KW-1133">Transmembrane helix</keyword>